<sequence length="283" mass="30607">MKLIHDVQEMQQTALALRRQGKRISFVPTMGFLHEGHASLLREGRRQGDVLVLSIFVNPTQFGPTEDLDRYPRNLAGDCALAEACGTDIVFAPTAAAMYPPGFQTTVSLGPLTAPLCGASRPGHFNGVAVVVTKLFGIVQPDIALFGKKDFQQLAVIRRMTADLNLPVEIIGMPIVREPDGLAMSSRNSYLSPEERQQALCLYRALLAVRELFERGETSAELLLTAARAQIGATSAAVIDYLELRDGITLEPVAQAINGTLLALAVKIGSTRLIDNTVLGEEL</sequence>
<comment type="function">
    <text evidence="8">Catalyzes the condensation of pantoate with beta-alanine in an ATP-dependent reaction via a pantoyl-adenylate intermediate.</text>
</comment>
<dbReference type="HAMAP" id="MF_00158">
    <property type="entry name" value="PanC"/>
    <property type="match status" value="1"/>
</dbReference>
<dbReference type="Proteomes" id="UP001295463">
    <property type="component" value="Chromosome"/>
</dbReference>
<evidence type="ECO:0000256" key="1">
    <source>
        <dbReference type="ARBA" id="ARBA00004990"/>
    </source>
</evidence>
<feature type="binding site" evidence="8">
    <location>
        <position position="153"/>
    </location>
    <ligand>
        <name>(R)-pantoate</name>
        <dbReference type="ChEBI" id="CHEBI:15980"/>
    </ligand>
</feature>
<dbReference type="RefSeq" id="WP_305732735.1">
    <property type="nucleotide sequence ID" value="NZ_OW150024.1"/>
</dbReference>
<evidence type="ECO:0000256" key="5">
    <source>
        <dbReference type="ARBA" id="ARBA00022741"/>
    </source>
</evidence>
<evidence type="ECO:0000313" key="9">
    <source>
        <dbReference type="EMBL" id="CAH2031951.1"/>
    </source>
</evidence>
<dbReference type="NCBIfam" id="TIGR00125">
    <property type="entry name" value="cyt_tran_rel"/>
    <property type="match status" value="1"/>
</dbReference>
<keyword evidence="6 8" id="KW-0067">ATP-binding</keyword>
<feature type="binding site" evidence="8">
    <location>
        <position position="176"/>
    </location>
    <ligand>
        <name>ATP</name>
        <dbReference type="ChEBI" id="CHEBI:30616"/>
    </ligand>
</feature>
<evidence type="ECO:0000256" key="2">
    <source>
        <dbReference type="ARBA" id="ARBA00009256"/>
    </source>
</evidence>
<feature type="binding site" evidence="8">
    <location>
        <begin position="147"/>
        <end position="150"/>
    </location>
    <ligand>
        <name>ATP</name>
        <dbReference type="ChEBI" id="CHEBI:30616"/>
    </ligand>
</feature>
<dbReference type="PANTHER" id="PTHR21299:SF1">
    <property type="entry name" value="PANTOATE--BETA-ALANINE LIGASE"/>
    <property type="match status" value="1"/>
</dbReference>
<dbReference type="NCBIfam" id="TIGR00018">
    <property type="entry name" value="panC"/>
    <property type="match status" value="1"/>
</dbReference>
<name>A0ABM9DC60_9BACT</name>
<comment type="subcellular location">
    <subcellularLocation>
        <location evidence="8">Cytoplasm</location>
    </subcellularLocation>
</comment>
<keyword evidence="10" id="KW-1185">Reference proteome</keyword>
<reference evidence="9 10" key="1">
    <citation type="submission" date="2022-03" db="EMBL/GenBank/DDBJ databases">
        <authorList>
            <person name="Koch H."/>
        </authorList>
    </citation>
    <scope>NUCLEOTIDE SEQUENCE [LARGE SCALE GENOMIC DNA]</scope>
    <source>
        <strain evidence="9 10">G1</strain>
    </source>
</reference>
<feature type="binding site" evidence="8">
    <location>
        <position position="61"/>
    </location>
    <ligand>
        <name>beta-alanine</name>
        <dbReference type="ChEBI" id="CHEBI:57966"/>
    </ligand>
</feature>
<dbReference type="CDD" id="cd00560">
    <property type="entry name" value="PanC"/>
    <property type="match status" value="1"/>
</dbReference>
<evidence type="ECO:0000256" key="3">
    <source>
        <dbReference type="ARBA" id="ARBA00022598"/>
    </source>
</evidence>
<dbReference type="PANTHER" id="PTHR21299">
    <property type="entry name" value="CYTIDYLATE KINASE/PANTOATE-BETA-ALANINE LIGASE"/>
    <property type="match status" value="1"/>
</dbReference>
<comment type="subunit">
    <text evidence="8">Homodimer.</text>
</comment>
<feature type="binding site" evidence="8">
    <location>
        <position position="61"/>
    </location>
    <ligand>
        <name>(R)-pantoate</name>
        <dbReference type="ChEBI" id="CHEBI:15980"/>
    </ligand>
</feature>
<evidence type="ECO:0000256" key="6">
    <source>
        <dbReference type="ARBA" id="ARBA00022840"/>
    </source>
</evidence>
<dbReference type="SUPFAM" id="SSF52374">
    <property type="entry name" value="Nucleotidylyl transferase"/>
    <property type="match status" value="1"/>
</dbReference>
<dbReference type="InterPro" id="IPR004821">
    <property type="entry name" value="Cyt_trans-like"/>
</dbReference>
<dbReference type="InterPro" id="IPR042176">
    <property type="entry name" value="Pantoate_ligase_C"/>
</dbReference>
<dbReference type="InterPro" id="IPR014729">
    <property type="entry name" value="Rossmann-like_a/b/a_fold"/>
</dbReference>
<feature type="active site" description="Proton donor" evidence="8">
    <location>
        <position position="37"/>
    </location>
</feature>
<accession>A0ABM9DC60</accession>
<organism evidence="9 10">
    <name type="scientific">Trichlorobacter ammonificans</name>
    <dbReference type="NCBI Taxonomy" id="2916410"/>
    <lineage>
        <taxon>Bacteria</taxon>
        <taxon>Pseudomonadati</taxon>
        <taxon>Thermodesulfobacteriota</taxon>
        <taxon>Desulfuromonadia</taxon>
        <taxon>Geobacterales</taxon>
        <taxon>Geobacteraceae</taxon>
        <taxon>Trichlorobacter</taxon>
    </lineage>
</organism>
<dbReference type="Pfam" id="PF02569">
    <property type="entry name" value="Pantoate_ligase"/>
    <property type="match status" value="1"/>
</dbReference>
<comment type="similarity">
    <text evidence="2 8">Belongs to the pantothenate synthetase family.</text>
</comment>
<comment type="miscellaneous">
    <text evidence="8">The reaction proceeds by a bi uni uni bi ping pong mechanism.</text>
</comment>
<dbReference type="InterPro" id="IPR003721">
    <property type="entry name" value="Pantoate_ligase"/>
</dbReference>
<dbReference type="Gene3D" id="3.30.1300.10">
    <property type="entry name" value="Pantoate-beta-alanine ligase, C-terminal domain"/>
    <property type="match status" value="1"/>
</dbReference>
<evidence type="ECO:0000256" key="7">
    <source>
        <dbReference type="ARBA" id="ARBA00048258"/>
    </source>
</evidence>
<dbReference type="GO" id="GO:0004592">
    <property type="term" value="F:pantoate-beta-alanine ligase activity"/>
    <property type="evidence" value="ECO:0007669"/>
    <property type="project" value="UniProtKB-EC"/>
</dbReference>
<keyword evidence="4 8" id="KW-0566">Pantothenate biosynthesis</keyword>
<dbReference type="EMBL" id="OW150024">
    <property type="protein sequence ID" value="CAH2031951.1"/>
    <property type="molecule type" value="Genomic_DNA"/>
</dbReference>
<protein>
    <recommendedName>
        <fullName evidence="8">Pantothenate synthetase</fullName>
        <shortName evidence="8">PS</shortName>
        <ecNumber evidence="8">6.3.2.1</ecNumber>
    </recommendedName>
    <alternativeName>
        <fullName evidence="8">Pantoate--beta-alanine ligase</fullName>
    </alternativeName>
    <alternativeName>
        <fullName evidence="8">Pantoate-activating enzyme</fullName>
    </alternativeName>
</protein>
<feature type="binding site" evidence="8">
    <location>
        <begin position="30"/>
        <end position="37"/>
    </location>
    <ligand>
        <name>ATP</name>
        <dbReference type="ChEBI" id="CHEBI:30616"/>
    </ligand>
</feature>
<comment type="catalytic activity">
    <reaction evidence="7 8">
        <text>(R)-pantoate + beta-alanine + ATP = (R)-pantothenate + AMP + diphosphate + H(+)</text>
        <dbReference type="Rhea" id="RHEA:10912"/>
        <dbReference type="ChEBI" id="CHEBI:15378"/>
        <dbReference type="ChEBI" id="CHEBI:15980"/>
        <dbReference type="ChEBI" id="CHEBI:29032"/>
        <dbReference type="ChEBI" id="CHEBI:30616"/>
        <dbReference type="ChEBI" id="CHEBI:33019"/>
        <dbReference type="ChEBI" id="CHEBI:57966"/>
        <dbReference type="ChEBI" id="CHEBI:456215"/>
        <dbReference type="EC" id="6.3.2.1"/>
    </reaction>
</comment>
<evidence type="ECO:0000256" key="8">
    <source>
        <dbReference type="HAMAP-Rule" id="MF_00158"/>
    </source>
</evidence>
<comment type="pathway">
    <text evidence="1 8">Cofactor biosynthesis; (R)-pantothenate biosynthesis; (R)-pantothenate from (R)-pantoate and beta-alanine: step 1/1.</text>
</comment>
<feature type="binding site" evidence="8">
    <location>
        <begin position="184"/>
        <end position="187"/>
    </location>
    <ligand>
        <name>ATP</name>
        <dbReference type="ChEBI" id="CHEBI:30616"/>
    </ligand>
</feature>
<dbReference type="Gene3D" id="3.40.50.620">
    <property type="entry name" value="HUPs"/>
    <property type="match status" value="1"/>
</dbReference>
<evidence type="ECO:0000313" key="10">
    <source>
        <dbReference type="Proteomes" id="UP001295463"/>
    </source>
</evidence>
<dbReference type="EC" id="6.3.2.1" evidence="8"/>
<keyword evidence="3 8" id="KW-0436">Ligase</keyword>
<keyword evidence="5 8" id="KW-0547">Nucleotide-binding</keyword>
<keyword evidence="8" id="KW-0963">Cytoplasm</keyword>
<proteinExistence type="inferred from homology"/>
<evidence type="ECO:0000256" key="4">
    <source>
        <dbReference type="ARBA" id="ARBA00022655"/>
    </source>
</evidence>
<gene>
    <name evidence="8 9" type="primary">panC</name>
    <name evidence="9" type="ORF">GEAMG1_2116</name>
</gene>